<accession>A0A239MZJ1</accession>
<dbReference type="InterPro" id="IPR012878">
    <property type="entry name" value="Beta-AFase-like_GH127_cat"/>
</dbReference>
<evidence type="ECO:0000313" key="5">
    <source>
        <dbReference type="EMBL" id="SNT47653.1"/>
    </source>
</evidence>
<gene>
    <name evidence="5" type="ORF">SAMN05421812_1076</name>
</gene>
<dbReference type="Proteomes" id="UP000198362">
    <property type="component" value="Unassembled WGS sequence"/>
</dbReference>
<feature type="compositionally biased region" description="Low complexity" evidence="1">
    <location>
        <begin position="9"/>
        <end position="26"/>
    </location>
</feature>
<dbReference type="EMBL" id="FZPH01000007">
    <property type="protein sequence ID" value="SNT47653.1"/>
    <property type="molecule type" value="Genomic_DNA"/>
</dbReference>
<dbReference type="PANTHER" id="PTHR43465">
    <property type="entry name" value="DUF1680 DOMAIN PROTEIN (AFU_ORTHOLOGUE AFUA_1G08910)"/>
    <property type="match status" value="1"/>
</dbReference>
<dbReference type="GO" id="GO:0005975">
    <property type="term" value="P:carbohydrate metabolic process"/>
    <property type="evidence" value="ECO:0007669"/>
    <property type="project" value="InterPro"/>
</dbReference>
<dbReference type="SUPFAM" id="SSF48208">
    <property type="entry name" value="Six-hairpin glycosidases"/>
    <property type="match status" value="1"/>
</dbReference>
<name>A0A239MZJ1_9ACTN</name>
<evidence type="ECO:0000256" key="1">
    <source>
        <dbReference type="SAM" id="MobiDB-lite"/>
    </source>
</evidence>
<dbReference type="Pfam" id="PF20736">
    <property type="entry name" value="Glyco_hydro127M"/>
    <property type="match status" value="1"/>
</dbReference>
<dbReference type="Pfam" id="PF20737">
    <property type="entry name" value="Glyco_hydro127C"/>
    <property type="match status" value="1"/>
</dbReference>
<evidence type="ECO:0000313" key="6">
    <source>
        <dbReference type="Proteomes" id="UP000198362"/>
    </source>
</evidence>
<evidence type="ECO:0000259" key="4">
    <source>
        <dbReference type="Pfam" id="PF20737"/>
    </source>
</evidence>
<dbReference type="InterPro" id="IPR049049">
    <property type="entry name" value="Beta-AFase-like_GH127_C"/>
</dbReference>
<dbReference type="Pfam" id="PF07944">
    <property type="entry name" value="Beta-AFase-like_GH127_cat"/>
    <property type="match status" value="1"/>
</dbReference>
<sequence>MADHPTDVSTAAAGPGPASPTGRATGLRPLGLDAVRLDPAGLLGRWQLRNATATLPHCVRQLDESGALDNLRRAIGEVDGAHVGMRFSDSDVYKTLEAAAWQLGRDPGDHAAREFIRSTSALLARAQEADGYLNSYVQSDPSRSRWEDLEEGHELYCAGHLIQAAVAVVRAGAGSDLLAVAGRAADLAVEVFGAGGRDAVCGHPEIETALVELYRATGRQRYLDLAKRFVDLRGQGLLGENERFGRAYFQDEVPVRSATEVTGHAVRQLYLLAGVVDVAVETGDQQLLDAAERLWESAFQTKTYLTGGQGSRHWGESFGDPYELPPDRAYAETCAAIASFQWNWRLLLATGARRYADEMERALYNAIAVAVSADGESFFYSNPLQLRTGHDGSHEDAPSQRLSWYSCACCPPNLARLIASLQSYVATEDAGGTQLHLYSAGSVRTSHGQIDVDTRYPWQGHLRLTVRSTRSEPWTLALRVPGWCTAVTVSVDGEPVDPATVDRAMAEGYLRLTRSWQGSSTVIVDLPMPVRLVGAHPKVDAVRGCVALVRGPIVHSIEQADLPPESCLEDVALDVSAPITVTDSGEGTLVPVTVTAQGLLPTAAGSSELYGAYPVPPAPLTRLRLVAIPYFLWGNREPGPMRVWIPTVPAPSTTGTPLSESKEKS</sequence>
<organism evidence="5 6">
    <name type="scientific">Asanoa hainanensis</name>
    <dbReference type="NCBI Taxonomy" id="560556"/>
    <lineage>
        <taxon>Bacteria</taxon>
        <taxon>Bacillati</taxon>
        <taxon>Actinomycetota</taxon>
        <taxon>Actinomycetes</taxon>
        <taxon>Micromonosporales</taxon>
        <taxon>Micromonosporaceae</taxon>
        <taxon>Asanoa</taxon>
    </lineage>
</organism>
<evidence type="ECO:0000259" key="2">
    <source>
        <dbReference type="Pfam" id="PF07944"/>
    </source>
</evidence>
<proteinExistence type="predicted"/>
<dbReference type="PANTHER" id="PTHR43465:SF2">
    <property type="entry name" value="DUF1680 DOMAIN PROTEIN (AFU_ORTHOLOGUE AFUA_1G08910)"/>
    <property type="match status" value="1"/>
</dbReference>
<reference evidence="5 6" key="1">
    <citation type="submission" date="2017-06" db="EMBL/GenBank/DDBJ databases">
        <authorList>
            <person name="Kim H.J."/>
            <person name="Triplett B.A."/>
        </authorList>
    </citation>
    <scope>NUCLEOTIDE SEQUENCE [LARGE SCALE GENOMIC DNA]</scope>
    <source>
        <strain evidence="5 6">CGMCC 4.5593</strain>
    </source>
</reference>
<dbReference type="InterPro" id="IPR049174">
    <property type="entry name" value="Beta-AFase-like"/>
</dbReference>
<evidence type="ECO:0000259" key="3">
    <source>
        <dbReference type="Pfam" id="PF20736"/>
    </source>
</evidence>
<evidence type="ECO:0008006" key="7">
    <source>
        <dbReference type="Google" id="ProtNLM"/>
    </source>
</evidence>
<dbReference type="OrthoDB" id="9757939at2"/>
<protein>
    <recommendedName>
        <fullName evidence="7">Glycoside hydrolase family 127 protein</fullName>
    </recommendedName>
</protein>
<feature type="domain" description="Non-reducing end beta-L-arabinofuranosidase-like GH127 middle" evidence="3">
    <location>
        <begin position="434"/>
        <end position="528"/>
    </location>
</feature>
<dbReference type="InterPro" id="IPR049046">
    <property type="entry name" value="Beta-AFase-like_GH127_middle"/>
</dbReference>
<keyword evidence="6" id="KW-1185">Reference proteome</keyword>
<feature type="domain" description="Non-reducing end beta-L-arabinofuranosidase-like GH127 C-terminal" evidence="4">
    <location>
        <begin position="530"/>
        <end position="646"/>
    </location>
</feature>
<dbReference type="InterPro" id="IPR008928">
    <property type="entry name" value="6-hairpin_glycosidase_sf"/>
</dbReference>
<feature type="region of interest" description="Disordered" evidence="1">
    <location>
        <begin position="1"/>
        <end position="27"/>
    </location>
</feature>
<dbReference type="AlphaFoldDB" id="A0A239MZJ1"/>
<feature type="domain" description="Non-reducing end beta-L-arabinofuranosidase-like GH127 catalytic" evidence="2">
    <location>
        <begin position="35"/>
        <end position="422"/>
    </location>
</feature>